<proteinExistence type="predicted"/>
<evidence type="ECO:0000313" key="3">
    <source>
        <dbReference type="Proteomes" id="UP000000845"/>
    </source>
</evidence>
<sequence length="89" mass="10463">MKKFGIIMTLCVFAGMMASAAPTYEYRRELREGARGKWTNLRQHLNSGTRLEKELTKVDKQIDKKVAEIQEIEDLLFRIEQYKAENNIR</sequence>
<dbReference type="AlphaFoldDB" id="D1AKN5"/>
<dbReference type="EMBL" id="CP001739">
    <property type="protein sequence ID" value="ACZ09151.1"/>
    <property type="molecule type" value="Genomic_DNA"/>
</dbReference>
<name>D1AKN5_SEBTE</name>
<evidence type="ECO:0000256" key="1">
    <source>
        <dbReference type="SAM" id="SignalP"/>
    </source>
</evidence>
<keyword evidence="3" id="KW-1185">Reference proteome</keyword>
<dbReference type="STRING" id="526218.Sterm_2297"/>
<organism evidence="2 3">
    <name type="scientific">Sebaldella termitidis (strain ATCC 33386 / NCTC 11300)</name>
    <dbReference type="NCBI Taxonomy" id="526218"/>
    <lineage>
        <taxon>Bacteria</taxon>
        <taxon>Fusobacteriati</taxon>
        <taxon>Fusobacteriota</taxon>
        <taxon>Fusobacteriia</taxon>
        <taxon>Fusobacteriales</taxon>
        <taxon>Leptotrichiaceae</taxon>
        <taxon>Sebaldella</taxon>
    </lineage>
</organism>
<dbReference type="RefSeq" id="WP_012861745.1">
    <property type="nucleotide sequence ID" value="NC_013517.1"/>
</dbReference>
<dbReference type="KEGG" id="str:Sterm_2297"/>
<gene>
    <name evidence="2" type="ordered locus">Sterm_2297</name>
</gene>
<feature type="chain" id="PRO_5003019898" evidence="1">
    <location>
        <begin position="21"/>
        <end position="89"/>
    </location>
</feature>
<reference evidence="2 3" key="2">
    <citation type="journal article" date="2010" name="Stand. Genomic Sci.">
        <title>Complete genome sequence of Sebaldella termitidis type strain (NCTC 11300).</title>
        <authorList>
            <person name="Harmon-Smith M."/>
            <person name="Celia L."/>
            <person name="Chertkov O."/>
            <person name="Lapidus A."/>
            <person name="Copeland A."/>
            <person name="Glavina Del Rio T."/>
            <person name="Nolan M."/>
            <person name="Lucas S."/>
            <person name="Tice H."/>
            <person name="Cheng J.F."/>
            <person name="Han C."/>
            <person name="Detter J.C."/>
            <person name="Bruce D."/>
            <person name="Goodwin L."/>
            <person name="Pitluck S."/>
            <person name="Pati A."/>
            <person name="Liolios K."/>
            <person name="Ivanova N."/>
            <person name="Mavromatis K."/>
            <person name="Mikhailova N."/>
            <person name="Chen A."/>
            <person name="Palaniappan K."/>
            <person name="Land M."/>
            <person name="Hauser L."/>
            <person name="Chang Y.J."/>
            <person name="Jeffries C.D."/>
            <person name="Brettin T."/>
            <person name="Goker M."/>
            <person name="Beck B."/>
            <person name="Bristow J."/>
            <person name="Eisen J.A."/>
            <person name="Markowitz V."/>
            <person name="Hugenholtz P."/>
            <person name="Kyrpides N.C."/>
            <person name="Klenk H.P."/>
            <person name="Chen F."/>
        </authorList>
    </citation>
    <scope>NUCLEOTIDE SEQUENCE [LARGE SCALE GENOMIC DNA]</scope>
    <source>
        <strain evidence="3">ATCC 33386 / NCTC 11300</strain>
    </source>
</reference>
<dbReference type="HOGENOM" id="CLU_2467238_0_0_0"/>
<protein>
    <submittedName>
        <fullName evidence="2">Uncharacterized protein</fullName>
    </submittedName>
</protein>
<feature type="signal peptide" evidence="1">
    <location>
        <begin position="1"/>
        <end position="20"/>
    </location>
</feature>
<reference evidence="3" key="1">
    <citation type="submission" date="2009-09" db="EMBL/GenBank/DDBJ databases">
        <title>The complete chromosome of Sebaldella termitidis ATCC 33386.</title>
        <authorList>
            <consortium name="US DOE Joint Genome Institute (JGI-PGF)"/>
            <person name="Lucas S."/>
            <person name="Copeland A."/>
            <person name="Lapidus A."/>
            <person name="Glavina del Rio T."/>
            <person name="Dalin E."/>
            <person name="Tice H."/>
            <person name="Bruce D."/>
            <person name="Goodwin L."/>
            <person name="Pitluck S."/>
            <person name="Kyrpides N."/>
            <person name="Mavromatis K."/>
            <person name="Ivanova N."/>
            <person name="Mikhailova N."/>
            <person name="Sims D."/>
            <person name="Meincke L."/>
            <person name="Brettin T."/>
            <person name="Detter J.C."/>
            <person name="Han C."/>
            <person name="Larimer F."/>
            <person name="Land M."/>
            <person name="Hauser L."/>
            <person name="Markowitz V."/>
            <person name="Cheng J.F."/>
            <person name="Hugenholtz P."/>
            <person name="Woyke T."/>
            <person name="Wu D."/>
            <person name="Eisen J.A."/>
        </authorList>
    </citation>
    <scope>NUCLEOTIDE SEQUENCE [LARGE SCALE GENOMIC DNA]</scope>
    <source>
        <strain evidence="3">ATCC 33386 / NCTC 11300</strain>
    </source>
</reference>
<dbReference type="Proteomes" id="UP000000845">
    <property type="component" value="Chromosome"/>
</dbReference>
<accession>D1AKN5</accession>
<evidence type="ECO:0000313" key="2">
    <source>
        <dbReference type="EMBL" id="ACZ09151.1"/>
    </source>
</evidence>
<keyword evidence="1" id="KW-0732">Signal</keyword>